<reference evidence="3 4" key="1">
    <citation type="submission" date="2016-03" db="EMBL/GenBank/DDBJ databases">
        <title>Choanephora cucurbitarum.</title>
        <authorList>
            <person name="Min B."/>
            <person name="Park H."/>
            <person name="Park J.-H."/>
            <person name="Shin H.-D."/>
            <person name="Choi I.-G."/>
        </authorList>
    </citation>
    <scope>NUCLEOTIDE SEQUENCE [LARGE SCALE GENOMIC DNA]</scope>
    <source>
        <strain evidence="3 4">KUS-F28377</strain>
    </source>
</reference>
<dbReference type="OrthoDB" id="2248168at2759"/>
<dbReference type="SUPFAM" id="SSF57756">
    <property type="entry name" value="Retrovirus zinc finger-like domains"/>
    <property type="match status" value="1"/>
</dbReference>
<evidence type="ECO:0000259" key="2">
    <source>
        <dbReference type="SMART" id="SM00343"/>
    </source>
</evidence>
<dbReference type="InterPro" id="IPR036875">
    <property type="entry name" value="Znf_CCHC_sf"/>
</dbReference>
<evidence type="ECO:0000256" key="1">
    <source>
        <dbReference type="SAM" id="MobiDB-lite"/>
    </source>
</evidence>
<dbReference type="InterPro" id="IPR001878">
    <property type="entry name" value="Znf_CCHC"/>
</dbReference>
<keyword evidence="4" id="KW-1185">Reference proteome</keyword>
<dbReference type="AlphaFoldDB" id="A0A1C7MYJ7"/>
<dbReference type="GO" id="GO:0008270">
    <property type="term" value="F:zinc ion binding"/>
    <property type="evidence" value="ECO:0007669"/>
    <property type="project" value="InterPro"/>
</dbReference>
<dbReference type="EMBL" id="LUGH01001020">
    <property type="protein sequence ID" value="OBZ81883.1"/>
    <property type="molecule type" value="Genomic_DNA"/>
</dbReference>
<feature type="compositionally biased region" description="Polar residues" evidence="1">
    <location>
        <begin position="180"/>
        <end position="189"/>
    </location>
</feature>
<proteinExistence type="predicted"/>
<gene>
    <name evidence="3" type="ORF">A0J61_10067</name>
</gene>
<dbReference type="Gene3D" id="4.10.60.10">
    <property type="entry name" value="Zinc finger, CCHC-type"/>
    <property type="match status" value="1"/>
</dbReference>
<evidence type="ECO:0000313" key="4">
    <source>
        <dbReference type="Proteomes" id="UP000093000"/>
    </source>
</evidence>
<dbReference type="SMART" id="SM00343">
    <property type="entry name" value="ZnF_C2HC"/>
    <property type="match status" value="2"/>
</dbReference>
<protein>
    <recommendedName>
        <fullName evidence="2">CCHC-type domain-containing protein</fullName>
    </recommendedName>
</protein>
<feature type="domain" description="CCHC-type" evidence="2">
    <location>
        <begin position="27"/>
        <end position="43"/>
    </location>
</feature>
<sequence length="230" mass="25688">MKPICTFCHVDDHIRINCPALKPRRKACFICDKTDHLRAACPLAPWNANCKRARPVASTTSTPIRKEIDESPPKTQPRVDMAASIVTSSDETMDHETIYDENIIIPQEILETQEDMADETPLSSDESNHDIPNSFLNDIGMCDNHMAVLDEELPEGAPSTPLSPPSQSSNTDTNRRTKRSASLSPSVRKSVSKLRQQERQRHSTSSSQELITRSGRVSKPSGSLQHYLRI</sequence>
<dbReference type="Proteomes" id="UP000093000">
    <property type="component" value="Unassembled WGS sequence"/>
</dbReference>
<name>A0A1C7MYJ7_9FUNG</name>
<organism evidence="3 4">
    <name type="scientific">Choanephora cucurbitarum</name>
    <dbReference type="NCBI Taxonomy" id="101091"/>
    <lineage>
        <taxon>Eukaryota</taxon>
        <taxon>Fungi</taxon>
        <taxon>Fungi incertae sedis</taxon>
        <taxon>Mucoromycota</taxon>
        <taxon>Mucoromycotina</taxon>
        <taxon>Mucoromycetes</taxon>
        <taxon>Mucorales</taxon>
        <taxon>Mucorineae</taxon>
        <taxon>Choanephoraceae</taxon>
        <taxon>Choanephoroideae</taxon>
        <taxon>Choanephora</taxon>
    </lineage>
</organism>
<feature type="domain" description="CCHC-type" evidence="2">
    <location>
        <begin position="4"/>
        <end position="20"/>
    </location>
</feature>
<feature type="region of interest" description="Disordered" evidence="1">
    <location>
        <begin position="154"/>
        <end position="230"/>
    </location>
</feature>
<comment type="caution">
    <text evidence="3">The sequence shown here is derived from an EMBL/GenBank/DDBJ whole genome shotgun (WGS) entry which is preliminary data.</text>
</comment>
<accession>A0A1C7MYJ7</accession>
<dbReference type="STRING" id="101091.A0A1C7MYJ7"/>
<dbReference type="InParanoid" id="A0A1C7MYJ7"/>
<dbReference type="GO" id="GO:0003676">
    <property type="term" value="F:nucleic acid binding"/>
    <property type="evidence" value="ECO:0007669"/>
    <property type="project" value="InterPro"/>
</dbReference>
<evidence type="ECO:0000313" key="3">
    <source>
        <dbReference type="EMBL" id="OBZ81883.1"/>
    </source>
</evidence>